<gene>
    <name evidence="2" type="ORF">CHT91_11475</name>
</gene>
<accession>A0A3E2DBB5</accession>
<reference evidence="2 3" key="1">
    <citation type="submission" date="2017-07" db="EMBL/GenBank/DDBJ databases">
        <authorList>
            <person name="Sun Z.S."/>
            <person name="Albrecht U."/>
            <person name="Echele G."/>
            <person name="Lee C.C."/>
        </authorList>
    </citation>
    <scope>NUCLEOTIDE SEQUENCE [LARGE SCALE GENOMIC DNA]</scope>
    <source>
        <strain evidence="2 3">P16-029</strain>
    </source>
</reference>
<dbReference type="RefSeq" id="WP_117189746.1">
    <property type="nucleotide sequence ID" value="NZ_NOWI01000011.1"/>
</dbReference>
<evidence type="ECO:0000313" key="3">
    <source>
        <dbReference type="Proteomes" id="UP000259211"/>
    </source>
</evidence>
<dbReference type="Proteomes" id="UP000259211">
    <property type="component" value="Unassembled WGS sequence"/>
</dbReference>
<proteinExistence type="predicted"/>
<keyword evidence="1" id="KW-1133">Transmembrane helix</keyword>
<feature type="transmembrane region" description="Helical" evidence="1">
    <location>
        <begin position="118"/>
        <end position="140"/>
    </location>
</feature>
<evidence type="ECO:0000313" key="2">
    <source>
        <dbReference type="EMBL" id="RFT42273.1"/>
    </source>
</evidence>
<feature type="transmembrane region" description="Helical" evidence="1">
    <location>
        <begin position="76"/>
        <end position="97"/>
    </location>
</feature>
<dbReference type="AlphaFoldDB" id="A0A3E2DBB5"/>
<sequence>MLSFLAAAFALGIAGFDPLGSFVLLAALGLGVRRRGVVMVLLTSVGTSAIFGVAGVLGLGALLARLGIHGLHVPHLVWVWLVAILGVAFLGWAAWRLRPGAATKELDEDTSAAPRSTAPGALAVSGLLVGLSSLIDPAFWAMLVHAAHLPHVSWAVAESLIWVVCSHSLLIVLVIAYLIGGPDRVTRVVTSIREDHAVALHRGISAMLAAFGGLLLADVIGVLTAGQWFFEL</sequence>
<feature type="transmembrane region" description="Helical" evidence="1">
    <location>
        <begin position="6"/>
        <end position="30"/>
    </location>
</feature>
<name>A0A3E2DBB5_9ACTN</name>
<organism evidence="2 3">
    <name type="scientific">Cutibacterium avidum</name>
    <dbReference type="NCBI Taxonomy" id="33010"/>
    <lineage>
        <taxon>Bacteria</taxon>
        <taxon>Bacillati</taxon>
        <taxon>Actinomycetota</taxon>
        <taxon>Actinomycetes</taxon>
        <taxon>Propionibacteriales</taxon>
        <taxon>Propionibacteriaceae</taxon>
        <taxon>Cutibacterium</taxon>
    </lineage>
</organism>
<feature type="transmembrane region" description="Helical" evidence="1">
    <location>
        <begin position="200"/>
        <end position="230"/>
    </location>
</feature>
<comment type="caution">
    <text evidence="2">The sequence shown here is derived from an EMBL/GenBank/DDBJ whole genome shotgun (WGS) entry which is preliminary data.</text>
</comment>
<keyword evidence="1" id="KW-0472">Membrane</keyword>
<feature type="transmembrane region" description="Helical" evidence="1">
    <location>
        <begin position="37"/>
        <end position="64"/>
    </location>
</feature>
<dbReference type="EMBL" id="NOWI01000011">
    <property type="protein sequence ID" value="RFT42273.1"/>
    <property type="molecule type" value="Genomic_DNA"/>
</dbReference>
<evidence type="ECO:0000256" key="1">
    <source>
        <dbReference type="SAM" id="Phobius"/>
    </source>
</evidence>
<keyword evidence="1" id="KW-0812">Transmembrane</keyword>
<protein>
    <submittedName>
        <fullName evidence="2">Uncharacterized protein</fullName>
    </submittedName>
</protein>
<feature type="transmembrane region" description="Helical" evidence="1">
    <location>
        <begin position="160"/>
        <end position="179"/>
    </location>
</feature>